<name>A0ABQ9U2J3_SAGOE</name>
<reference evidence="2 3" key="1">
    <citation type="submission" date="2023-05" db="EMBL/GenBank/DDBJ databases">
        <title>B98-5 Cell Line De Novo Hybrid Assembly: An Optical Mapping Approach.</title>
        <authorList>
            <person name="Kananen K."/>
            <person name="Auerbach J.A."/>
            <person name="Kautto E."/>
            <person name="Blachly J.S."/>
        </authorList>
    </citation>
    <scope>NUCLEOTIDE SEQUENCE [LARGE SCALE GENOMIC DNA]</scope>
    <source>
        <strain evidence="2">B95-8</strain>
        <tissue evidence="2">Cell line</tissue>
    </source>
</reference>
<accession>A0ABQ9U2J3</accession>
<protein>
    <submittedName>
        <fullName evidence="2">Uncharacterized protein</fullName>
    </submittedName>
</protein>
<organism evidence="2 3">
    <name type="scientific">Saguinus oedipus</name>
    <name type="common">Cotton-top tamarin</name>
    <name type="synonym">Oedipomidas oedipus</name>
    <dbReference type="NCBI Taxonomy" id="9490"/>
    <lineage>
        <taxon>Eukaryota</taxon>
        <taxon>Metazoa</taxon>
        <taxon>Chordata</taxon>
        <taxon>Craniata</taxon>
        <taxon>Vertebrata</taxon>
        <taxon>Euteleostomi</taxon>
        <taxon>Mammalia</taxon>
        <taxon>Eutheria</taxon>
        <taxon>Euarchontoglires</taxon>
        <taxon>Primates</taxon>
        <taxon>Haplorrhini</taxon>
        <taxon>Platyrrhini</taxon>
        <taxon>Cebidae</taxon>
        <taxon>Callitrichinae</taxon>
        <taxon>Saguinus</taxon>
    </lineage>
</organism>
<proteinExistence type="predicted"/>
<gene>
    <name evidence="2" type="ORF">P7K49_030579</name>
</gene>
<evidence type="ECO:0000313" key="3">
    <source>
        <dbReference type="Proteomes" id="UP001266305"/>
    </source>
</evidence>
<dbReference type="EMBL" id="JASSZA010000016">
    <property type="protein sequence ID" value="KAK2091295.1"/>
    <property type="molecule type" value="Genomic_DNA"/>
</dbReference>
<sequence>MLWLRSSPVPGLDSAALASCFTPNPTATRAGPLRGGSGRAGVCDAGDGRQAHLLPSPTQRLHLESRSLALLAGEEQTFPVCVSPFNFRLYAGLAAGRYVSHSAPPRGRSRRRPNIVGRCPPLRTPARFLSLS</sequence>
<dbReference type="Proteomes" id="UP001266305">
    <property type="component" value="Unassembled WGS sequence"/>
</dbReference>
<evidence type="ECO:0000313" key="2">
    <source>
        <dbReference type="EMBL" id="KAK2091295.1"/>
    </source>
</evidence>
<feature type="region of interest" description="Disordered" evidence="1">
    <location>
        <begin position="99"/>
        <end position="121"/>
    </location>
</feature>
<keyword evidence="3" id="KW-1185">Reference proteome</keyword>
<comment type="caution">
    <text evidence="2">The sequence shown here is derived from an EMBL/GenBank/DDBJ whole genome shotgun (WGS) entry which is preliminary data.</text>
</comment>
<evidence type="ECO:0000256" key="1">
    <source>
        <dbReference type="SAM" id="MobiDB-lite"/>
    </source>
</evidence>